<dbReference type="RefSeq" id="WP_343903596.1">
    <property type="nucleotide sequence ID" value="NZ_BAAAIS010000002.1"/>
</dbReference>
<evidence type="ECO:0000313" key="2">
    <source>
        <dbReference type="Proteomes" id="UP001597280"/>
    </source>
</evidence>
<dbReference type="Pfam" id="PF04328">
    <property type="entry name" value="Sel_put"/>
    <property type="match status" value="1"/>
</dbReference>
<dbReference type="EMBL" id="JBHUFL010000002">
    <property type="protein sequence ID" value="MFD1834192.1"/>
    <property type="molecule type" value="Genomic_DNA"/>
</dbReference>
<proteinExistence type="predicted"/>
<sequence length="65" mass="7356">MSGAALVAALREVRRFARGVLGSDAYDRYLHHHRITGCTHPPLTEREFWRAKYAEQDANPGARCC</sequence>
<evidence type="ECO:0000313" key="1">
    <source>
        <dbReference type="EMBL" id="MFD1834192.1"/>
    </source>
</evidence>
<dbReference type="InterPro" id="IPR007423">
    <property type="entry name" value="Sel_put"/>
</dbReference>
<gene>
    <name evidence="1" type="ORF">ACFSDA_03795</name>
</gene>
<accession>A0ABW4PTP0</accession>
<reference evidence="2" key="1">
    <citation type="journal article" date="2019" name="Int. J. Syst. Evol. Microbiol.">
        <title>The Global Catalogue of Microorganisms (GCM) 10K type strain sequencing project: providing services to taxonomists for standard genome sequencing and annotation.</title>
        <authorList>
            <consortium name="The Broad Institute Genomics Platform"/>
            <consortium name="The Broad Institute Genome Sequencing Center for Infectious Disease"/>
            <person name="Wu L."/>
            <person name="Ma J."/>
        </authorList>
    </citation>
    <scope>NUCLEOTIDE SEQUENCE [LARGE SCALE GENOMIC DNA]</scope>
    <source>
        <strain evidence="2">JCM 11650</strain>
    </source>
</reference>
<organism evidence="1 2">
    <name type="scientific">Brachybacterium rhamnosum</name>
    <dbReference type="NCBI Taxonomy" id="173361"/>
    <lineage>
        <taxon>Bacteria</taxon>
        <taxon>Bacillati</taxon>
        <taxon>Actinomycetota</taxon>
        <taxon>Actinomycetes</taxon>
        <taxon>Micrococcales</taxon>
        <taxon>Dermabacteraceae</taxon>
        <taxon>Brachybacterium</taxon>
    </lineage>
</organism>
<comment type="caution">
    <text evidence="1">The sequence shown here is derived from an EMBL/GenBank/DDBJ whole genome shotgun (WGS) entry which is preliminary data.</text>
</comment>
<keyword evidence="2" id="KW-1185">Reference proteome</keyword>
<name>A0ABW4PTP0_9MICO</name>
<dbReference type="Proteomes" id="UP001597280">
    <property type="component" value="Unassembled WGS sequence"/>
</dbReference>
<protein>
    <submittedName>
        <fullName evidence="1">YbdD/YjiX family protein</fullName>
    </submittedName>
</protein>